<protein>
    <submittedName>
        <fullName evidence="3">Uncharacterized protein</fullName>
    </submittedName>
</protein>
<evidence type="ECO:0000313" key="4">
    <source>
        <dbReference type="Proteomes" id="UP000015531"/>
    </source>
</evidence>
<reference evidence="3 4" key="1">
    <citation type="journal article" date="2013" name="Genome Announc.">
        <title>Draft Genome Sequence of Sphingobium lactosutens Strain DS20T, Isolated from a Hexachlorocyclohexane Dumpsite.</title>
        <authorList>
            <person name="Kumar R."/>
            <person name="Dwivedi V."/>
            <person name="Negi V."/>
            <person name="Khurana J.P."/>
            <person name="Lal R."/>
        </authorList>
    </citation>
    <scope>NUCLEOTIDE SEQUENCE [LARGE SCALE GENOMIC DNA]</scope>
    <source>
        <strain evidence="3 4">DS20</strain>
    </source>
</reference>
<gene>
    <name evidence="3" type="ORF">RLDS_08215</name>
</gene>
<keyword evidence="2" id="KW-0732">Signal</keyword>
<dbReference type="Proteomes" id="UP000015531">
    <property type="component" value="Unassembled WGS sequence"/>
</dbReference>
<dbReference type="OrthoDB" id="7210928at2"/>
<dbReference type="EMBL" id="ATDP01000076">
    <property type="protein sequence ID" value="EQB16456.1"/>
    <property type="molecule type" value="Genomic_DNA"/>
</dbReference>
<dbReference type="PATRIC" id="fig|1331060.3.peg.1560"/>
<comment type="caution">
    <text evidence="3">The sequence shown here is derived from an EMBL/GenBank/DDBJ whole genome shotgun (WGS) entry which is preliminary data.</text>
</comment>
<sequence length="246" mass="25678">MTGCRTLSGLTIASLMLAMPIAAAQVSVIDGEPARAAGEVEQISDKGAHAGPVLPPEDIVTWREEGADMLADPVRTENRRQSVQAVGQLTPVQDGEPVTQLYRGGPTAQPSAPLSSPAQGRTGAVEAVDGQDRCDPGAADRESPTRCAQVIETRSAEFAKPSPTALSPEQKLLVDGRIRNEPVAPDRRIAARSDVDDPDYQQIAAAALQGAPASVAEKPADEEKDPQAQALQNAAIGAVVDVLTPR</sequence>
<accession>T0HJE7</accession>
<keyword evidence="4" id="KW-1185">Reference proteome</keyword>
<dbReference type="eggNOG" id="ENOG50301C9">
    <property type="taxonomic scope" value="Bacteria"/>
</dbReference>
<feature type="region of interest" description="Disordered" evidence="1">
    <location>
        <begin position="102"/>
        <end position="145"/>
    </location>
</feature>
<feature type="region of interest" description="Disordered" evidence="1">
    <location>
        <begin position="208"/>
        <end position="228"/>
    </location>
</feature>
<feature type="chain" id="PRO_5004563959" evidence="2">
    <location>
        <begin position="25"/>
        <end position="246"/>
    </location>
</feature>
<evidence type="ECO:0000256" key="2">
    <source>
        <dbReference type="SAM" id="SignalP"/>
    </source>
</evidence>
<feature type="compositionally biased region" description="Polar residues" evidence="1">
    <location>
        <begin position="108"/>
        <end position="119"/>
    </location>
</feature>
<evidence type="ECO:0000256" key="1">
    <source>
        <dbReference type="SAM" id="MobiDB-lite"/>
    </source>
</evidence>
<feature type="compositionally biased region" description="Basic and acidic residues" evidence="1">
    <location>
        <begin position="130"/>
        <end position="144"/>
    </location>
</feature>
<name>T0HJE7_9SPHN</name>
<feature type="signal peptide" evidence="2">
    <location>
        <begin position="1"/>
        <end position="24"/>
    </location>
</feature>
<dbReference type="RefSeq" id="WP_021225448.1">
    <property type="nucleotide sequence ID" value="NZ_ATDP01000076.1"/>
</dbReference>
<proteinExistence type="predicted"/>
<dbReference type="AlphaFoldDB" id="T0HJE7"/>
<organism evidence="3 4">
    <name type="scientific">Sphingobium lactosutens DS20</name>
    <dbReference type="NCBI Taxonomy" id="1331060"/>
    <lineage>
        <taxon>Bacteria</taxon>
        <taxon>Pseudomonadati</taxon>
        <taxon>Pseudomonadota</taxon>
        <taxon>Alphaproteobacteria</taxon>
        <taxon>Sphingomonadales</taxon>
        <taxon>Sphingomonadaceae</taxon>
        <taxon>Sphingobium</taxon>
    </lineage>
</organism>
<evidence type="ECO:0000313" key="3">
    <source>
        <dbReference type="EMBL" id="EQB16456.1"/>
    </source>
</evidence>